<dbReference type="Gene3D" id="3.90.1070.10">
    <property type="match status" value="1"/>
</dbReference>
<dbReference type="InterPro" id="IPR001830">
    <property type="entry name" value="Glyco_trans_20"/>
</dbReference>
<dbReference type="InterPro" id="IPR023214">
    <property type="entry name" value="HAD_sf"/>
</dbReference>
<gene>
    <name evidence="3" type="primary">ggpS</name>
    <name evidence="3" type="ORF">GCM10010446_26060</name>
</gene>
<dbReference type="InterPro" id="IPR006379">
    <property type="entry name" value="HAD-SF_hydro_IIB"/>
</dbReference>
<reference evidence="3 4" key="1">
    <citation type="journal article" date="2019" name="Int. J. Syst. Evol. Microbiol.">
        <title>The Global Catalogue of Microorganisms (GCM) 10K type strain sequencing project: providing services to taxonomists for standard genome sequencing and annotation.</title>
        <authorList>
            <consortium name="The Broad Institute Genomics Platform"/>
            <consortium name="The Broad Institute Genome Sequencing Center for Infectious Disease"/>
            <person name="Wu L."/>
            <person name="Ma J."/>
        </authorList>
    </citation>
    <scope>NUCLEOTIDE SEQUENCE [LARGE SCALE GENOMIC DNA]</scope>
    <source>
        <strain evidence="3 4">JCM 9088</strain>
    </source>
</reference>
<dbReference type="Pfam" id="PF05116">
    <property type="entry name" value="S6PP"/>
    <property type="match status" value="1"/>
</dbReference>
<dbReference type="SFLD" id="SFLDG01141">
    <property type="entry name" value="C2.B.1:_Sucrose_Phosphatase_Li"/>
    <property type="match status" value="1"/>
</dbReference>
<dbReference type="Proteomes" id="UP001500403">
    <property type="component" value="Unassembled WGS sequence"/>
</dbReference>
<evidence type="ECO:0000259" key="2">
    <source>
        <dbReference type="Pfam" id="PF05116"/>
    </source>
</evidence>
<dbReference type="InterPro" id="IPR006380">
    <property type="entry name" value="SPP-like_dom"/>
</dbReference>
<dbReference type="EMBL" id="BAAAUD010000026">
    <property type="protein sequence ID" value="GAA2939453.1"/>
    <property type="molecule type" value="Genomic_DNA"/>
</dbReference>
<comment type="similarity">
    <text evidence="1">Belongs to the glycosyltransferase 20 family.</text>
</comment>
<dbReference type="SUPFAM" id="SSF56784">
    <property type="entry name" value="HAD-like"/>
    <property type="match status" value="1"/>
</dbReference>
<keyword evidence="4" id="KW-1185">Reference proteome</keyword>
<dbReference type="NCBIfam" id="TIGR01484">
    <property type="entry name" value="HAD-SF-IIB"/>
    <property type="match status" value="1"/>
</dbReference>
<evidence type="ECO:0000313" key="4">
    <source>
        <dbReference type="Proteomes" id="UP001500403"/>
    </source>
</evidence>
<protein>
    <submittedName>
        <fullName evidence="3">Glucosylglycerol-phosphate synthase</fullName>
    </submittedName>
</protein>
<dbReference type="SFLD" id="SFLDS00003">
    <property type="entry name" value="Haloacid_Dehalogenase"/>
    <property type="match status" value="1"/>
</dbReference>
<dbReference type="Gene3D" id="3.40.50.2000">
    <property type="entry name" value="Glycogen Phosphorylase B"/>
    <property type="match status" value="2"/>
</dbReference>
<evidence type="ECO:0000313" key="3">
    <source>
        <dbReference type="EMBL" id="GAA2939453.1"/>
    </source>
</evidence>
<dbReference type="Gene3D" id="3.40.50.1000">
    <property type="entry name" value="HAD superfamily/HAD-like"/>
    <property type="match status" value="1"/>
</dbReference>
<organism evidence="3 4">
    <name type="scientific">Streptomyces enissocaesilis</name>
    <dbReference type="NCBI Taxonomy" id="332589"/>
    <lineage>
        <taxon>Bacteria</taxon>
        <taxon>Bacillati</taxon>
        <taxon>Actinomycetota</taxon>
        <taxon>Actinomycetes</taxon>
        <taxon>Kitasatosporales</taxon>
        <taxon>Streptomycetaceae</taxon>
        <taxon>Streptomyces</taxon>
        <taxon>Streptomyces rochei group</taxon>
    </lineage>
</organism>
<accession>A0ABN3X761</accession>
<dbReference type="PANTHER" id="PTHR10788:SF106">
    <property type="entry name" value="BCDNA.GH08860"/>
    <property type="match status" value="1"/>
</dbReference>
<name>A0ABN3X761_9ACTN</name>
<feature type="domain" description="Sucrose phosphatase-like" evidence="2">
    <location>
        <begin position="23"/>
        <end position="231"/>
    </location>
</feature>
<comment type="caution">
    <text evidence="3">The sequence shown here is derived from an EMBL/GenBank/DDBJ whole genome shotgun (WGS) entry which is preliminary data.</text>
</comment>
<dbReference type="PANTHER" id="PTHR10788">
    <property type="entry name" value="TREHALOSE-6-PHOSPHATE SYNTHASE"/>
    <property type="match status" value="1"/>
</dbReference>
<sequence>MTPVFGSQSADARAAGAGDRVCRVLVTDLDGTLLGGSAAARGRLRAVLAAHPEITVVFATGRGLSSVQDILRRDPLVPGPRWIIGDVGASVVDTTDMSHLDVLEERLRAGWPGTSPVRAALDRFPQLVFQSGVQQEGRCSYYLRPEHLAREITDVVAQLGCRWTYSAGRYFDVLPSGASKGNALELLARKLRWPMTSVLVAGDSLNDLSLFLLGAHGVIVGNAEPALRARVPELPAVRRPESVGAEAIVETVCDLGWMERPRPVVIGYHRPPVRWAGGSWGQPSSPNGILPTLRSVLDPAVPGSGAALDAVWATALAGDTNPDPAGHETGLPLAFLPIAAGQWAGYFHRACKETLWPVLMSQPDRMRFDPSAWADYETVNTAFADHISAHAGQGATVWLHDYNLWLVPARLHAMRPDLRVGLFHHTPFPIPSIFARLPVARQIRTSLACLDWAGFHTDAFADNFHDALAGAPRIPATGVHPLGIDRAAVETLARNRTALLSGPEPRSGIEDGSSEMLVLCVERLDYAKAPVQKIHALRRLFDQHPQLRGRLRLRLICPPPEPGLRAYDTTRTQLETAITELNTAHATPGWQPVQYIPRSLPFTDLIDHYIAADVFWVTSLADGMNLTAKEYIATQHATGRHGTLVLSRYAGAATQLAPAAVLTDPHSPHDLTCDLHQALTMPAAERHARMTHLARLLGDHSPTQWAQQILTSIRIAGGAPS</sequence>
<dbReference type="Pfam" id="PF00982">
    <property type="entry name" value="Glyco_transf_20"/>
    <property type="match status" value="1"/>
</dbReference>
<dbReference type="RefSeq" id="WP_425577225.1">
    <property type="nucleotide sequence ID" value="NZ_BAAAUD010000026.1"/>
</dbReference>
<dbReference type="SUPFAM" id="SSF53756">
    <property type="entry name" value="UDP-Glycosyltransferase/glycogen phosphorylase"/>
    <property type="match status" value="1"/>
</dbReference>
<evidence type="ECO:0000256" key="1">
    <source>
        <dbReference type="ARBA" id="ARBA00008799"/>
    </source>
</evidence>
<dbReference type="InterPro" id="IPR036412">
    <property type="entry name" value="HAD-like_sf"/>
</dbReference>
<dbReference type="SFLD" id="SFLDG01140">
    <property type="entry name" value="C2.B:_Phosphomannomutase_and_P"/>
    <property type="match status" value="1"/>
</dbReference>
<proteinExistence type="inferred from homology"/>